<organism evidence="3">
    <name type="scientific">marine sediment metagenome</name>
    <dbReference type="NCBI Taxonomy" id="412755"/>
    <lineage>
        <taxon>unclassified sequences</taxon>
        <taxon>metagenomes</taxon>
        <taxon>ecological metagenomes</taxon>
    </lineage>
</organism>
<dbReference type="Gene3D" id="3.30.428.10">
    <property type="entry name" value="HIT-like"/>
    <property type="match status" value="1"/>
</dbReference>
<evidence type="ECO:0000259" key="2">
    <source>
        <dbReference type="PROSITE" id="PS51084"/>
    </source>
</evidence>
<dbReference type="InterPro" id="IPR036265">
    <property type="entry name" value="HIT-like_sf"/>
</dbReference>
<sequence length="182" mass="20060">MNEREANVNRNCNIWAPWRAEYIESLSTEPEGCFICNARDDAGGEAEKLVLWRSERTITVLNRFPYTGGHSLIAPLEHVGELSSLDDATLLEMMRIARDLQAILARAIKAQGFNIGFNIGRCAGAGLPDHVHLHVVPRWAGDVNLLSAVANVRVVPVSLEQLYASITEAAEQLELPRFVEGA</sequence>
<dbReference type="Pfam" id="PF01230">
    <property type="entry name" value="HIT"/>
    <property type="match status" value="1"/>
</dbReference>
<dbReference type="InterPro" id="IPR039383">
    <property type="entry name" value="FHIT"/>
</dbReference>
<comment type="caution">
    <text evidence="3">The sequence shown here is derived from an EMBL/GenBank/DDBJ whole genome shotgun (WGS) entry which is preliminary data.</text>
</comment>
<keyword evidence="1" id="KW-0547">Nucleotide-binding</keyword>
<dbReference type="SUPFAM" id="SSF54197">
    <property type="entry name" value="HIT-like"/>
    <property type="match status" value="1"/>
</dbReference>
<dbReference type="PROSITE" id="PS51084">
    <property type="entry name" value="HIT_2"/>
    <property type="match status" value="1"/>
</dbReference>
<evidence type="ECO:0000256" key="1">
    <source>
        <dbReference type="ARBA" id="ARBA00022741"/>
    </source>
</evidence>
<dbReference type="CDD" id="cd01275">
    <property type="entry name" value="FHIT"/>
    <property type="match status" value="1"/>
</dbReference>
<reference evidence="3" key="1">
    <citation type="journal article" date="2015" name="Nature">
        <title>Complex archaea that bridge the gap between prokaryotes and eukaryotes.</title>
        <authorList>
            <person name="Spang A."/>
            <person name="Saw J.H."/>
            <person name="Jorgensen S.L."/>
            <person name="Zaremba-Niedzwiedzka K."/>
            <person name="Martijn J."/>
            <person name="Lind A.E."/>
            <person name="van Eijk R."/>
            <person name="Schleper C."/>
            <person name="Guy L."/>
            <person name="Ettema T.J."/>
        </authorList>
    </citation>
    <scope>NUCLEOTIDE SEQUENCE</scope>
</reference>
<name>A0A0F9TWQ4_9ZZZZ</name>
<dbReference type="PANTHER" id="PTHR42997">
    <property type="entry name" value="HIT FAMILY HYDROLASE"/>
    <property type="match status" value="1"/>
</dbReference>
<proteinExistence type="predicted"/>
<evidence type="ECO:0000313" key="3">
    <source>
        <dbReference type="EMBL" id="KKN83744.1"/>
    </source>
</evidence>
<dbReference type="InterPro" id="IPR052908">
    <property type="entry name" value="AP-4-A_phosphorylase"/>
</dbReference>
<protein>
    <recommendedName>
        <fullName evidence="2">HIT domain-containing protein</fullName>
    </recommendedName>
</protein>
<dbReference type="InterPro" id="IPR011146">
    <property type="entry name" value="HIT-like"/>
</dbReference>
<accession>A0A0F9TWQ4</accession>
<dbReference type="GO" id="GO:0003824">
    <property type="term" value="F:catalytic activity"/>
    <property type="evidence" value="ECO:0007669"/>
    <property type="project" value="InterPro"/>
</dbReference>
<dbReference type="GO" id="GO:0000166">
    <property type="term" value="F:nucleotide binding"/>
    <property type="evidence" value="ECO:0007669"/>
    <property type="project" value="UniProtKB-KW"/>
</dbReference>
<dbReference type="AlphaFoldDB" id="A0A0F9TWQ4"/>
<feature type="domain" description="HIT" evidence="2">
    <location>
        <begin position="37"/>
        <end position="145"/>
    </location>
</feature>
<gene>
    <name evidence="3" type="ORF">LCGC14_0295690</name>
</gene>
<dbReference type="EMBL" id="LAZR01000180">
    <property type="protein sequence ID" value="KKN83744.1"/>
    <property type="molecule type" value="Genomic_DNA"/>
</dbReference>
<dbReference type="PANTHER" id="PTHR42997:SF1">
    <property type="entry name" value="AP-4-A PHOSPHORYLASE"/>
    <property type="match status" value="1"/>
</dbReference>